<dbReference type="CDD" id="cd09274">
    <property type="entry name" value="RNase_HI_RT_Ty3"/>
    <property type="match status" value="1"/>
</dbReference>
<keyword evidence="3" id="KW-0808">Transferase</keyword>
<keyword evidence="16" id="KW-0863">Zinc-finger</keyword>
<dbReference type="Pfam" id="PF17917">
    <property type="entry name" value="RT_RNaseH"/>
    <property type="match status" value="1"/>
</dbReference>
<dbReference type="InterPro" id="IPR056924">
    <property type="entry name" value="SH3_Tf2-1"/>
</dbReference>
<dbReference type="EMBL" id="JBBWWQ010000004">
    <property type="protein sequence ID" value="KAK8949162.1"/>
    <property type="molecule type" value="Genomic_DNA"/>
</dbReference>
<evidence type="ECO:0000259" key="19">
    <source>
        <dbReference type="PROSITE" id="PS50878"/>
    </source>
</evidence>
<dbReference type="InterPro" id="IPR021109">
    <property type="entry name" value="Peptidase_aspartic_dom_sf"/>
</dbReference>
<evidence type="ECO:0000256" key="13">
    <source>
        <dbReference type="ARBA" id="ARBA00022932"/>
    </source>
</evidence>
<keyword evidence="15" id="KW-0233">DNA recombination</keyword>
<dbReference type="GO" id="GO:0006508">
    <property type="term" value="P:proteolysis"/>
    <property type="evidence" value="ECO:0007669"/>
    <property type="project" value="UniProtKB-KW"/>
</dbReference>
<feature type="region of interest" description="Disordered" evidence="17">
    <location>
        <begin position="101"/>
        <end position="129"/>
    </location>
</feature>
<evidence type="ECO:0000256" key="7">
    <source>
        <dbReference type="ARBA" id="ARBA00022750"/>
    </source>
</evidence>
<evidence type="ECO:0000256" key="14">
    <source>
        <dbReference type="ARBA" id="ARBA00023125"/>
    </source>
</evidence>
<dbReference type="SUPFAM" id="SSF56672">
    <property type="entry name" value="DNA/RNA polymerases"/>
    <property type="match status" value="1"/>
</dbReference>
<dbReference type="Pfam" id="PF24626">
    <property type="entry name" value="SH3_Tf2-1"/>
    <property type="match status" value="1"/>
</dbReference>
<keyword evidence="7" id="KW-0064">Aspartyl protease</keyword>
<dbReference type="Gene3D" id="3.10.10.10">
    <property type="entry name" value="HIV Type 1 Reverse Transcriptase, subunit A, domain 1"/>
    <property type="match status" value="1"/>
</dbReference>
<dbReference type="CDD" id="cd00303">
    <property type="entry name" value="retropepsin_like"/>
    <property type="match status" value="1"/>
</dbReference>
<reference evidence="21 22" key="1">
    <citation type="journal article" date="2022" name="Nat. Plants">
        <title>Genomes of leafy and leafless Platanthera orchids illuminate the evolution of mycoheterotrophy.</title>
        <authorList>
            <person name="Li M.H."/>
            <person name="Liu K.W."/>
            <person name="Li Z."/>
            <person name="Lu H.C."/>
            <person name="Ye Q.L."/>
            <person name="Zhang D."/>
            <person name="Wang J.Y."/>
            <person name="Li Y.F."/>
            <person name="Zhong Z.M."/>
            <person name="Liu X."/>
            <person name="Yu X."/>
            <person name="Liu D.K."/>
            <person name="Tu X.D."/>
            <person name="Liu B."/>
            <person name="Hao Y."/>
            <person name="Liao X.Y."/>
            <person name="Jiang Y.T."/>
            <person name="Sun W.H."/>
            <person name="Chen J."/>
            <person name="Chen Y.Q."/>
            <person name="Ai Y."/>
            <person name="Zhai J.W."/>
            <person name="Wu S.S."/>
            <person name="Zhou Z."/>
            <person name="Hsiao Y.Y."/>
            <person name="Wu W.L."/>
            <person name="Chen Y.Y."/>
            <person name="Lin Y.F."/>
            <person name="Hsu J.L."/>
            <person name="Li C.Y."/>
            <person name="Wang Z.W."/>
            <person name="Zhao X."/>
            <person name="Zhong W.Y."/>
            <person name="Ma X.K."/>
            <person name="Ma L."/>
            <person name="Huang J."/>
            <person name="Chen G.Z."/>
            <person name="Huang M.Z."/>
            <person name="Huang L."/>
            <person name="Peng D.H."/>
            <person name="Luo Y.B."/>
            <person name="Zou S.Q."/>
            <person name="Chen S.P."/>
            <person name="Lan S."/>
            <person name="Tsai W.C."/>
            <person name="Van de Peer Y."/>
            <person name="Liu Z.J."/>
        </authorList>
    </citation>
    <scope>NUCLEOTIDE SEQUENCE [LARGE SCALE GENOMIC DNA]</scope>
    <source>
        <strain evidence="21">Lor287</strain>
    </source>
</reference>
<feature type="domain" description="Integrase catalytic" evidence="20">
    <location>
        <begin position="1271"/>
        <end position="1434"/>
    </location>
</feature>
<evidence type="ECO:0000256" key="1">
    <source>
        <dbReference type="ARBA" id="ARBA00012493"/>
    </source>
</evidence>
<evidence type="ECO:0000256" key="2">
    <source>
        <dbReference type="ARBA" id="ARBA00022670"/>
    </source>
</evidence>
<dbReference type="InterPro" id="IPR050951">
    <property type="entry name" value="Retrovirus_Pol_polyprotein"/>
</dbReference>
<keyword evidence="14" id="KW-0238">DNA-binding</keyword>
<dbReference type="SMART" id="SM00343">
    <property type="entry name" value="ZnF_C2HC"/>
    <property type="match status" value="3"/>
</dbReference>
<keyword evidence="6" id="KW-0479">Metal-binding</keyword>
<dbReference type="GO" id="GO:0004519">
    <property type="term" value="F:endonuclease activity"/>
    <property type="evidence" value="ECO:0007669"/>
    <property type="project" value="UniProtKB-KW"/>
</dbReference>
<dbReference type="InterPro" id="IPR001584">
    <property type="entry name" value="Integrase_cat-core"/>
</dbReference>
<evidence type="ECO:0000313" key="21">
    <source>
        <dbReference type="EMBL" id="KAK8949162.1"/>
    </source>
</evidence>
<dbReference type="Gene3D" id="4.10.60.10">
    <property type="entry name" value="Zinc finger, CCHC-type"/>
    <property type="match status" value="1"/>
</dbReference>
<evidence type="ECO:0000256" key="12">
    <source>
        <dbReference type="ARBA" id="ARBA00022918"/>
    </source>
</evidence>
<evidence type="ECO:0000256" key="5">
    <source>
        <dbReference type="ARBA" id="ARBA00022722"/>
    </source>
</evidence>
<dbReference type="GO" id="GO:0003677">
    <property type="term" value="F:DNA binding"/>
    <property type="evidence" value="ECO:0007669"/>
    <property type="project" value="UniProtKB-KW"/>
</dbReference>
<dbReference type="InterPro" id="IPR005162">
    <property type="entry name" value="Retrotrans_gag_dom"/>
</dbReference>
<keyword evidence="22" id="KW-1185">Reference proteome</keyword>
<organism evidence="21 22">
    <name type="scientific">Platanthera zijinensis</name>
    <dbReference type="NCBI Taxonomy" id="2320716"/>
    <lineage>
        <taxon>Eukaryota</taxon>
        <taxon>Viridiplantae</taxon>
        <taxon>Streptophyta</taxon>
        <taxon>Embryophyta</taxon>
        <taxon>Tracheophyta</taxon>
        <taxon>Spermatophyta</taxon>
        <taxon>Magnoliopsida</taxon>
        <taxon>Liliopsida</taxon>
        <taxon>Asparagales</taxon>
        <taxon>Orchidaceae</taxon>
        <taxon>Orchidoideae</taxon>
        <taxon>Orchideae</taxon>
        <taxon>Orchidinae</taxon>
        <taxon>Platanthera</taxon>
    </lineage>
</organism>
<keyword evidence="12" id="KW-0695">RNA-directed DNA polymerase</keyword>
<evidence type="ECO:0000256" key="15">
    <source>
        <dbReference type="ARBA" id="ARBA00023172"/>
    </source>
</evidence>
<dbReference type="InterPro" id="IPR041373">
    <property type="entry name" value="RT_RNaseH"/>
</dbReference>
<dbReference type="InterPro" id="IPR043128">
    <property type="entry name" value="Rev_trsase/Diguanyl_cyclase"/>
</dbReference>
<evidence type="ECO:0000256" key="6">
    <source>
        <dbReference type="ARBA" id="ARBA00022723"/>
    </source>
</evidence>
<dbReference type="InterPro" id="IPR001878">
    <property type="entry name" value="Znf_CCHC"/>
</dbReference>
<gene>
    <name evidence="21" type="ORF">KSP39_PZI006058</name>
</gene>
<dbReference type="Gene3D" id="1.10.340.70">
    <property type="match status" value="1"/>
</dbReference>
<accession>A0AAP0BT41</accession>
<dbReference type="InterPro" id="IPR000477">
    <property type="entry name" value="RT_dom"/>
</dbReference>
<keyword evidence="5" id="KW-0540">Nuclease</keyword>
<dbReference type="FunFam" id="3.30.70.270:FF:000020">
    <property type="entry name" value="Transposon Tf2-6 polyprotein-like Protein"/>
    <property type="match status" value="1"/>
</dbReference>
<name>A0AAP0BT41_9ASPA</name>
<dbReference type="InterPro" id="IPR036875">
    <property type="entry name" value="Znf_CCHC_sf"/>
</dbReference>
<evidence type="ECO:0000256" key="9">
    <source>
        <dbReference type="ARBA" id="ARBA00022801"/>
    </source>
</evidence>
<dbReference type="SUPFAM" id="SSF50630">
    <property type="entry name" value="Acid proteases"/>
    <property type="match status" value="1"/>
</dbReference>
<dbReference type="PROSITE" id="PS50158">
    <property type="entry name" value="ZF_CCHC"/>
    <property type="match status" value="1"/>
</dbReference>
<protein>
    <recommendedName>
        <fullName evidence="1">RNA-directed DNA polymerase</fullName>
        <ecNumber evidence="1">2.7.7.49</ecNumber>
    </recommendedName>
</protein>
<evidence type="ECO:0000313" key="22">
    <source>
        <dbReference type="Proteomes" id="UP001418222"/>
    </source>
</evidence>
<dbReference type="Proteomes" id="UP001418222">
    <property type="component" value="Unassembled WGS sequence"/>
</dbReference>
<dbReference type="Pfam" id="PF03732">
    <property type="entry name" value="Retrotrans_gag"/>
    <property type="match status" value="1"/>
</dbReference>
<dbReference type="GO" id="GO:0003964">
    <property type="term" value="F:RNA-directed DNA polymerase activity"/>
    <property type="evidence" value="ECO:0007669"/>
    <property type="project" value="UniProtKB-KW"/>
</dbReference>
<evidence type="ECO:0000256" key="16">
    <source>
        <dbReference type="PROSITE-ProRule" id="PRU00047"/>
    </source>
</evidence>
<dbReference type="Pfam" id="PF00078">
    <property type="entry name" value="RVT_1"/>
    <property type="match status" value="1"/>
</dbReference>
<keyword evidence="8" id="KW-0255">Endonuclease</keyword>
<dbReference type="CDD" id="cd01647">
    <property type="entry name" value="RT_LTR"/>
    <property type="match status" value="1"/>
</dbReference>
<dbReference type="GO" id="GO:0006310">
    <property type="term" value="P:DNA recombination"/>
    <property type="evidence" value="ECO:0007669"/>
    <property type="project" value="UniProtKB-KW"/>
</dbReference>
<keyword evidence="16" id="KW-0862">Zinc</keyword>
<keyword evidence="11" id="KW-0229">DNA integration</keyword>
<dbReference type="Gene3D" id="2.40.70.10">
    <property type="entry name" value="Acid Proteases"/>
    <property type="match status" value="1"/>
</dbReference>
<keyword evidence="2" id="KW-0645">Protease</keyword>
<dbReference type="PANTHER" id="PTHR37984">
    <property type="entry name" value="PROTEIN CBG26694"/>
    <property type="match status" value="1"/>
</dbReference>
<dbReference type="GO" id="GO:0003887">
    <property type="term" value="F:DNA-directed DNA polymerase activity"/>
    <property type="evidence" value="ECO:0007669"/>
    <property type="project" value="UniProtKB-KW"/>
</dbReference>
<dbReference type="InterPro" id="IPR036397">
    <property type="entry name" value="RNaseH_sf"/>
</dbReference>
<feature type="domain" description="CCHC-type" evidence="18">
    <location>
        <begin position="452"/>
        <end position="467"/>
    </location>
</feature>
<dbReference type="PROSITE" id="PS50878">
    <property type="entry name" value="RT_POL"/>
    <property type="match status" value="1"/>
</dbReference>
<dbReference type="InterPro" id="IPR012337">
    <property type="entry name" value="RNaseH-like_sf"/>
</dbReference>
<proteinExistence type="predicted"/>
<dbReference type="InterPro" id="IPR043502">
    <property type="entry name" value="DNA/RNA_pol_sf"/>
</dbReference>
<keyword evidence="13" id="KW-0239">DNA-directed DNA polymerase</keyword>
<dbReference type="Gene3D" id="3.30.420.10">
    <property type="entry name" value="Ribonuclease H-like superfamily/Ribonuclease H"/>
    <property type="match status" value="1"/>
</dbReference>
<dbReference type="Gene3D" id="3.30.70.270">
    <property type="match status" value="2"/>
</dbReference>
<evidence type="ECO:0000259" key="20">
    <source>
        <dbReference type="PROSITE" id="PS50994"/>
    </source>
</evidence>
<evidence type="ECO:0000256" key="3">
    <source>
        <dbReference type="ARBA" id="ARBA00022679"/>
    </source>
</evidence>
<sequence>MMPKRKRGKATLLLAVEGLLPYTCKSVFVLEARLSFSGNPRVLASGESFPVRNPIGRKEGKTALAAALPPPAAGEFRLRSPVRGRIRASLGESFLLSMPLKRRVTRSTPQSEGESSGAQSDAMVESLRQSNEALSRQVVELRAQMQSFLSGAAGQTPGVQDPAVGTAVLAPPAPPAPLVPPVVVPPGMAFISQFQRLSPPTYDGKADFMVLDDWLITMEEMLHYSGISDDQKVMLGVYQLKGLAKTWWLREKEGMVGGCSWSSFKELLMRKFLPVVERDRLMNNFLHLKQRQLTINEYEIEFSNLSRFAPSLVATEEDRAKRFLGGLRSDVQQLAVAHGAVTYAGVVEAALKVEAIETAKNRGQLVRNEKRKTAEEKNSLVLGAASGKKSKMVCSFCGQSGHTVERCYKGAKAQKKEHVHAIQGAPRRDVPCPICKRPGHDAAQCWSKDRACFQCGQKGHIKARCPQVQSALHAVPLQALPPPQPVDKGKGKLNVVSSAEAETSTQVFSGSFKVRNRWARVLFDSGATHSFVARAFVERCQWVLDRVGNAFCVKFPSGDSVISDQGVLDCPILFGDFLAKADLKVIDLEDFDVILGMDWLSRYDAVIQCRGKRLDFRKDSGQPGSIYGDSRQGSPAISAVCAQRLFRADCFACLVSVLGTVSSVPLLDEIPVAREFSDVFLSNLPGLPPDRDVEFVIDLEPGTRPIAKAPYRMAPRELEELRTQLDELLAKGFIRQSSSPWGAPVLFVKKKDGSMRLCIDYRELNKVTIKNRYPLPRIDDLFDQLRGSAVFSKIDLRSGYHQLRIRESDIPRTAFRSRHGHFEFLVMSFGLTNAPSAFMDMMNRVFKDFLDKFVVVFIDDVLIYSRNAAEHDQHLRLVLSALRDHQLYAKLSKCEFWLPQVSFLGHVVNKDGISVDPEKISAVMDWHRQSTPKEIRSFFGLAGYYRRFVEGFSTLAAPWTKLTQKHAAFIWSDKCEEAFLELKSRLCSAPVLTLPAEGKDYDVYVDASHVGLGGVLMQEGRVIAYGSRHLKTHERNYPTHDLEFAAVIFALKLWRHLLYGAQCKIFTDHKSLKYVFTQKELNLRQRRWLEYVADYDVEIQYHPGKANVVVDALSRKTGKIFNLTADCLVEEFLLMDISAGCCDLQSSLSVTEPSWISLTRLHQKEDSDLLHLYLRAERGELPDFSIDDSGTLKYRGRFCIPAVGDIRVMVCKEAHGSSVAYHPGSTKMYHDLKQIAWWYGMKGDIARYVSECYTCKWVKADHGRPGGKLAPLEIPTWKWESISMDFITGLPRSPRGFDSVWVIVDRLTKCAHFVPYKIDYPMKKITELYLDEVVRLHGVPVSIISDRDSRYTSRFWRSLQEGLGTDLRYSTAYHPQTNGQTERVNQIVEDMIRRYILDHGGAWDERLRLMEFAYNNSYQESLQMAPFEALYGRRCRTPLFWTEAGERPLLGPDALEEMEVSVKLTREKLRVAQERYEKNVNRRRSDLEFSVEDLVFLKVSPMVGVKRFGKNRKLDPRYVGPFRILERIGVSAYRLDLPASFPGVHNVFHVSQLRKCVRSSGQVLDDVPQLEPNLSYVEVPVRILDTQDRVLRTKSIPMVKSFPVRNPIGRKEGKTALAAALPPPAAGEFRLRSPVRGRIRASLGESFLLRVVAVFSHLVQVCFYLALSMVLDSSQ</sequence>
<keyword evidence="10" id="KW-0460">Magnesium</keyword>
<evidence type="ECO:0000256" key="8">
    <source>
        <dbReference type="ARBA" id="ARBA00022759"/>
    </source>
</evidence>
<dbReference type="Pfam" id="PF08284">
    <property type="entry name" value="RVP_2"/>
    <property type="match status" value="1"/>
</dbReference>
<keyword evidence="9" id="KW-0378">Hydrolase</keyword>
<dbReference type="PROSITE" id="PS50994">
    <property type="entry name" value="INTEGRASE"/>
    <property type="match status" value="1"/>
</dbReference>
<dbReference type="GO" id="GO:0008270">
    <property type="term" value="F:zinc ion binding"/>
    <property type="evidence" value="ECO:0007669"/>
    <property type="project" value="UniProtKB-KW"/>
</dbReference>
<keyword evidence="4" id="KW-0548">Nucleotidyltransferase</keyword>
<comment type="caution">
    <text evidence="21">The sequence shown here is derived from an EMBL/GenBank/DDBJ whole genome shotgun (WGS) entry which is preliminary data.</text>
</comment>
<evidence type="ECO:0000256" key="11">
    <source>
        <dbReference type="ARBA" id="ARBA00022908"/>
    </source>
</evidence>
<evidence type="ECO:0000259" key="18">
    <source>
        <dbReference type="PROSITE" id="PS50158"/>
    </source>
</evidence>
<dbReference type="GO" id="GO:0004190">
    <property type="term" value="F:aspartic-type endopeptidase activity"/>
    <property type="evidence" value="ECO:0007669"/>
    <property type="project" value="UniProtKB-KW"/>
</dbReference>
<dbReference type="GO" id="GO:0015074">
    <property type="term" value="P:DNA integration"/>
    <property type="evidence" value="ECO:0007669"/>
    <property type="project" value="UniProtKB-KW"/>
</dbReference>
<dbReference type="SUPFAM" id="SSF57756">
    <property type="entry name" value="Retrovirus zinc finger-like domains"/>
    <property type="match status" value="1"/>
</dbReference>
<dbReference type="SUPFAM" id="SSF53098">
    <property type="entry name" value="Ribonuclease H-like"/>
    <property type="match status" value="1"/>
</dbReference>
<evidence type="ECO:0000256" key="4">
    <source>
        <dbReference type="ARBA" id="ARBA00022695"/>
    </source>
</evidence>
<dbReference type="Pfam" id="PF17921">
    <property type="entry name" value="Integrase_H2C2"/>
    <property type="match status" value="1"/>
</dbReference>
<dbReference type="PANTHER" id="PTHR37984:SF5">
    <property type="entry name" value="PROTEIN NYNRIN-LIKE"/>
    <property type="match status" value="1"/>
</dbReference>
<feature type="domain" description="Reverse transcriptase" evidence="19">
    <location>
        <begin position="729"/>
        <end position="908"/>
    </location>
</feature>
<dbReference type="EC" id="2.7.7.49" evidence="1"/>
<dbReference type="InterPro" id="IPR041588">
    <property type="entry name" value="Integrase_H2C2"/>
</dbReference>
<evidence type="ECO:0000256" key="17">
    <source>
        <dbReference type="SAM" id="MobiDB-lite"/>
    </source>
</evidence>
<evidence type="ECO:0000256" key="10">
    <source>
        <dbReference type="ARBA" id="ARBA00022842"/>
    </source>
</evidence>
<feature type="compositionally biased region" description="Polar residues" evidence="17">
    <location>
        <begin position="106"/>
        <end position="119"/>
    </location>
</feature>